<dbReference type="GO" id="GO:0000781">
    <property type="term" value="C:chromosome, telomeric region"/>
    <property type="evidence" value="ECO:0007669"/>
    <property type="project" value="InterPro"/>
</dbReference>
<feature type="compositionally biased region" description="Acidic residues" evidence="1">
    <location>
        <begin position="679"/>
        <end position="708"/>
    </location>
</feature>
<dbReference type="InterPro" id="IPR012340">
    <property type="entry name" value="NA-bd_OB-fold"/>
</dbReference>
<evidence type="ECO:0000259" key="2">
    <source>
        <dbReference type="SMART" id="SM00976"/>
    </source>
</evidence>
<name>A0A370TLQ3_9HELO</name>
<sequence>MTSPNPIASATTTGNISHMPIPIAELSPMLQEPTSRSIQAIVTLTWPYSSATGSVAFLLAEPDFRLRRTRGQVRVQFAGSSAKYVAESHIASGDEVVLCLDGVEWIHDTANVATPGRGIEYELKFTERLRLQFRTEGSEIVGSIDIDHPVPEAEPEPEREPLVEVIPIDPIPPSFTSPSPSNINGAPTRIDQEEVNDGIFSSPAFVKRARTSYGSLFELDPFAEDDGTVPGKGRKRTRLSSVWKYTSRSPTPEVEQPEDGNTVNILGETPVNEGPIMTDEGCQTFGLDDGDAAEALASFSRQSINVGGATYKESIIATPRLYEFAPIPGSIQISDQERNDGFEAEQEERISPQPRPEIFRSPHVSNEFVADIEQVGPGPAMPSEERRKGVQTIATGSLLLEDGYEDLYAASPRGHRDESNPDGFGSFHVPRDDISNLDPSISEPVDQFVPEVLHDDLRESAAHLQHAVSPGRTAGNSNEMREAELFHAAQAGERSHPDHGSSPASSPLHPTSQLYPDLDDLAQQNPVPTWGAPLAPVMYPDLQEARERIEDDSSRASRPIAMSRSQSAQSQVADLTESSNEEVEDECSEEDEYSKYTRSRAQMGFEGRSMNEEKYGASKEDVEAPVAADVRNHYLQQAATRAEEYSQGSQEEPDGYYEDEDEEAEDSGRYIGFPNGRAEDDEELESIEDDEDEEGEDSESYDDEMEDYETPHAASAPKVPVVIDLLSSDDEATEEPHEPGPPVVPPQQSRSPAPSETSDQSEESGLDEEMRDNQDFSSSDDEAAEDLSGSEEEIVSPQDFRSQARATDNVEEHGSHDGMQNSQNIASPDPLQTNTASAEESVTDGSIEQEQEQEPLDQAAEHEEVNSEMNIEVSGHSFILADKSSAIQEEGGDKEGQGLESESSYSLIEEKVKINDDEEEHMELGNIEDANRTKADNHSEEANEMPPKSPRGIPSEAKRSPSGISLDLDGANDGPDVRNALPMLVENDPSSLPSIPNMKATSPPYDDNLFRGDGIKLPFPDHTHMSEAIVSAETSFSTGLDTQNSVLVSQNTLITQFSSQADEPANDIETGETKPETGDIEPSSSIAVDQPELTSASDVRKPLTEELIREKSPVSNIEQTAAEVLEEATEDVARHETTRHMVSGDGIEENLNRELQDSTQADGEPQLETANPPVITLRRSHRRIKSRSAEPGGDELQSEVLETATITPRRSHRRITSTSSSVEPGGDELQHQVLDNTTITPRRSHRRIKSTASSVDATDIQPTNPARSGENNDTQADLPLPIVTDEPSTPKGHDASFELALSSLDSPSKGHALRKPPVADLKLRLSRALRTELGEFTALKVLRYHLNHKLDVLAIVTTTPPEPQRSKGGPRHYQITFNITDPSIGPNGVAEVQIFRPYKEALPVVQAGDGVLLRSLQVISVKNRGFGLRSEQSEASSWAVFKDGEEAEVRGPPVEYGMAEKNHIVDLKTWYGSLDAVAMAKLNRANADKGSSPGKTPKRTG</sequence>
<feature type="compositionally biased region" description="Acidic residues" evidence="1">
    <location>
        <begin position="778"/>
        <end position="794"/>
    </location>
</feature>
<dbReference type="Gene3D" id="2.40.50.140">
    <property type="entry name" value="Nucleic acid-binding proteins"/>
    <property type="match status" value="1"/>
</dbReference>
<dbReference type="InterPro" id="IPR011564">
    <property type="entry name" value="Telomer_end-bd_POT1/Cdc13"/>
</dbReference>
<evidence type="ECO:0000256" key="1">
    <source>
        <dbReference type="SAM" id="MobiDB-lite"/>
    </source>
</evidence>
<feature type="compositionally biased region" description="Polar residues" evidence="1">
    <location>
        <begin position="502"/>
        <end position="514"/>
    </location>
</feature>
<dbReference type="CDD" id="cd04497">
    <property type="entry name" value="hPOT1_OB1_like"/>
    <property type="match status" value="1"/>
</dbReference>
<feature type="compositionally biased region" description="Basic and acidic residues" evidence="1">
    <location>
        <begin position="609"/>
        <end position="622"/>
    </location>
</feature>
<feature type="region of interest" description="Disordered" evidence="1">
    <location>
        <begin position="482"/>
        <end position="1000"/>
    </location>
</feature>
<dbReference type="SMART" id="SM00976">
    <property type="entry name" value="Telo_bind"/>
    <property type="match status" value="1"/>
</dbReference>
<organism evidence="3 4">
    <name type="scientific">Venustampulla echinocandica</name>
    <dbReference type="NCBI Taxonomy" id="2656787"/>
    <lineage>
        <taxon>Eukaryota</taxon>
        <taxon>Fungi</taxon>
        <taxon>Dikarya</taxon>
        <taxon>Ascomycota</taxon>
        <taxon>Pezizomycotina</taxon>
        <taxon>Leotiomycetes</taxon>
        <taxon>Helotiales</taxon>
        <taxon>Pleuroascaceae</taxon>
        <taxon>Venustampulla</taxon>
    </lineage>
</organism>
<feature type="region of interest" description="Disordered" evidence="1">
    <location>
        <begin position="1156"/>
        <end position="1278"/>
    </location>
</feature>
<gene>
    <name evidence="3" type="ORF">BP5553_05791</name>
</gene>
<accession>A0A370TLQ3</accession>
<dbReference type="GeneID" id="43598640"/>
<dbReference type="RefSeq" id="XP_031869095.1">
    <property type="nucleotide sequence ID" value="XM_032014414.1"/>
</dbReference>
<feature type="compositionally biased region" description="Polar residues" evidence="1">
    <location>
        <begin position="818"/>
        <end position="846"/>
    </location>
</feature>
<feature type="region of interest" description="Disordered" evidence="1">
    <location>
        <begin position="410"/>
        <end position="454"/>
    </location>
</feature>
<dbReference type="GO" id="GO:0003677">
    <property type="term" value="F:DNA binding"/>
    <property type="evidence" value="ECO:0007669"/>
    <property type="project" value="InterPro"/>
</dbReference>
<feature type="region of interest" description="Disordered" evidence="1">
    <location>
        <begin position="1059"/>
        <end position="1101"/>
    </location>
</feature>
<feature type="compositionally biased region" description="Polar residues" evidence="1">
    <location>
        <begin position="563"/>
        <end position="573"/>
    </location>
</feature>
<feature type="compositionally biased region" description="Acidic residues" evidence="1">
    <location>
        <begin position="579"/>
        <end position="592"/>
    </location>
</feature>
<feature type="compositionally biased region" description="Basic and acidic residues" evidence="1">
    <location>
        <begin position="543"/>
        <end position="555"/>
    </location>
</feature>
<feature type="compositionally biased region" description="Basic and acidic residues" evidence="1">
    <location>
        <begin position="929"/>
        <end position="941"/>
    </location>
</feature>
<feature type="compositionally biased region" description="Acidic residues" evidence="1">
    <location>
        <begin position="651"/>
        <end position="665"/>
    </location>
</feature>
<protein>
    <recommendedName>
        <fullName evidence="2">Telomeric single stranded DNA binding POT1/Cdc13 domain-containing protein</fullName>
    </recommendedName>
</protein>
<feature type="compositionally biased region" description="Polar residues" evidence="1">
    <location>
        <begin position="1082"/>
        <end position="1097"/>
    </location>
</feature>
<dbReference type="OrthoDB" id="5363079at2759"/>
<keyword evidence="4" id="KW-1185">Reference proteome</keyword>
<feature type="compositionally biased region" description="Low complexity" evidence="1">
    <location>
        <begin position="746"/>
        <end position="756"/>
    </location>
</feature>
<evidence type="ECO:0000313" key="4">
    <source>
        <dbReference type="Proteomes" id="UP000254866"/>
    </source>
</evidence>
<proteinExistence type="predicted"/>
<reference evidence="3 4" key="1">
    <citation type="journal article" date="2018" name="IMA Fungus">
        <title>IMA Genome-F 9: Draft genome sequence of Annulohypoxylon stygium, Aspergillus mulundensis, Berkeleyomyces basicola (syn. Thielaviopsis basicola), Ceratocystis smalleyi, two Cercospora beticola strains, Coleophoma cylindrospora, Fusarium fracticaudum, Phialophora cf. hyalina, and Morchella septimelata.</title>
        <authorList>
            <person name="Wingfield B.D."/>
            <person name="Bills G.F."/>
            <person name="Dong Y."/>
            <person name="Huang W."/>
            <person name="Nel W.J."/>
            <person name="Swalarsk-Parry B.S."/>
            <person name="Vaghefi N."/>
            <person name="Wilken P.M."/>
            <person name="An Z."/>
            <person name="de Beer Z.W."/>
            <person name="De Vos L."/>
            <person name="Chen L."/>
            <person name="Duong T.A."/>
            <person name="Gao Y."/>
            <person name="Hammerbacher A."/>
            <person name="Kikkert J.R."/>
            <person name="Li Y."/>
            <person name="Li H."/>
            <person name="Li K."/>
            <person name="Li Q."/>
            <person name="Liu X."/>
            <person name="Ma X."/>
            <person name="Naidoo K."/>
            <person name="Pethybridge S.J."/>
            <person name="Sun J."/>
            <person name="Steenkamp E.T."/>
            <person name="van der Nest M.A."/>
            <person name="van Wyk S."/>
            <person name="Wingfield M.J."/>
            <person name="Xiong C."/>
            <person name="Yue Q."/>
            <person name="Zhang X."/>
        </authorList>
    </citation>
    <scope>NUCLEOTIDE SEQUENCE [LARGE SCALE GENOMIC DNA]</scope>
    <source>
        <strain evidence="3 4">BP 5553</strain>
    </source>
</reference>
<feature type="region of interest" description="Disordered" evidence="1">
    <location>
        <begin position="338"/>
        <end position="360"/>
    </location>
</feature>
<dbReference type="SUPFAM" id="SSF50249">
    <property type="entry name" value="Nucleic acid-binding proteins"/>
    <property type="match status" value="1"/>
</dbReference>
<dbReference type="EMBL" id="NPIC01000004">
    <property type="protein sequence ID" value="RDL36439.1"/>
    <property type="molecule type" value="Genomic_DNA"/>
</dbReference>
<comment type="caution">
    <text evidence="3">The sequence shown here is derived from an EMBL/GenBank/DDBJ whole genome shotgun (WGS) entry which is preliminary data.</text>
</comment>
<dbReference type="STRING" id="2656787.A0A370TLQ3"/>
<dbReference type="GO" id="GO:0000723">
    <property type="term" value="P:telomere maintenance"/>
    <property type="evidence" value="ECO:0007669"/>
    <property type="project" value="InterPro"/>
</dbReference>
<feature type="compositionally biased region" description="Polar residues" evidence="1">
    <location>
        <begin position="1250"/>
        <end position="1275"/>
    </location>
</feature>
<feature type="compositionally biased region" description="Acidic residues" evidence="1">
    <location>
        <begin position="759"/>
        <end position="770"/>
    </location>
</feature>
<evidence type="ECO:0000313" key="3">
    <source>
        <dbReference type="EMBL" id="RDL36439.1"/>
    </source>
</evidence>
<dbReference type="Pfam" id="PF02765">
    <property type="entry name" value="POT1"/>
    <property type="match status" value="1"/>
</dbReference>
<feature type="domain" description="Telomeric single stranded DNA binding POT1/Cdc13" evidence="2">
    <location>
        <begin position="1336"/>
        <end position="1472"/>
    </location>
</feature>
<dbReference type="Proteomes" id="UP000254866">
    <property type="component" value="Unassembled WGS sequence"/>
</dbReference>